<dbReference type="Proteomes" id="UP000051952">
    <property type="component" value="Unassembled WGS sequence"/>
</dbReference>
<dbReference type="VEuPathDB" id="TriTrypDB:BSAL_39755"/>
<protein>
    <submittedName>
        <fullName evidence="1">Uncharacterized protein</fullName>
    </submittedName>
</protein>
<evidence type="ECO:0000313" key="2">
    <source>
        <dbReference type="Proteomes" id="UP000051952"/>
    </source>
</evidence>
<keyword evidence="2" id="KW-1185">Reference proteome</keyword>
<organism evidence="1 2">
    <name type="scientific">Bodo saltans</name>
    <name type="common">Flagellated protozoan</name>
    <dbReference type="NCBI Taxonomy" id="75058"/>
    <lineage>
        <taxon>Eukaryota</taxon>
        <taxon>Discoba</taxon>
        <taxon>Euglenozoa</taxon>
        <taxon>Kinetoplastea</taxon>
        <taxon>Metakinetoplastina</taxon>
        <taxon>Eubodonida</taxon>
        <taxon>Bodonidae</taxon>
        <taxon>Bodo</taxon>
    </lineage>
</organism>
<gene>
    <name evidence="1" type="ORF">BSAL_39755</name>
</gene>
<reference evidence="2" key="1">
    <citation type="submission" date="2015-09" db="EMBL/GenBank/DDBJ databases">
        <authorList>
            <consortium name="Pathogen Informatics"/>
        </authorList>
    </citation>
    <scope>NUCLEOTIDE SEQUENCE [LARGE SCALE GENOMIC DNA]</scope>
    <source>
        <strain evidence="2">Lake Konstanz</strain>
    </source>
</reference>
<evidence type="ECO:0000313" key="1">
    <source>
        <dbReference type="EMBL" id="CUG92865.1"/>
    </source>
</evidence>
<dbReference type="AlphaFoldDB" id="A0A0S4JMW2"/>
<sequence>MSSSDGFTDSEMLSVYVKEYRRLEDFSKRSFDMMAQALASPFTVSSRQCEDARQKVVQCYQQSGSEMYRCKETLDELTKCSDRLQSQHLALVGDFLAKRDAHRAAEASS</sequence>
<dbReference type="OrthoDB" id="241113at2759"/>
<name>A0A0S4JMW2_BODSA</name>
<accession>A0A0S4JMW2</accession>
<dbReference type="EMBL" id="CYKH01002091">
    <property type="protein sequence ID" value="CUG92865.1"/>
    <property type="molecule type" value="Genomic_DNA"/>
</dbReference>
<proteinExistence type="predicted"/>